<dbReference type="EMBL" id="HBFQ01009445">
    <property type="protein sequence ID" value="CAD8832249.1"/>
    <property type="molecule type" value="Transcribed_RNA"/>
</dbReference>
<gene>
    <name evidence="3" type="ORF">NSCI0253_LOCUS6596</name>
</gene>
<organism evidence="3">
    <name type="scientific">Noctiluca scintillans</name>
    <name type="common">Sea sparkle</name>
    <name type="synonym">Red tide dinoflagellate</name>
    <dbReference type="NCBI Taxonomy" id="2966"/>
    <lineage>
        <taxon>Eukaryota</taxon>
        <taxon>Sar</taxon>
        <taxon>Alveolata</taxon>
        <taxon>Dinophyceae</taxon>
        <taxon>Noctilucales</taxon>
        <taxon>Noctilucaceae</taxon>
        <taxon>Noctiluca</taxon>
    </lineage>
</organism>
<reference evidence="3" key="1">
    <citation type="submission" date="2021-01" db="EMBL/GenBank/DDBJ databases">
        <authorList>
            <person name="Corre E."/>
            <person name="Pelletier E."/>
            <person name="Niang G."/>
            <person name="Scheremetjew M."/>
            <person name="Finn R."/>
            <person name="Kale V."/>
            <person name="Holt S."/>
            <person name="Cochrane G."/>
            <person name="Meng A."/>
            <person name="Brown T."/>
            <person name="Cohen L."/>
        </authorList>
    </citation>
    <scope>NUCLEOTIDE SEQUENCE</scope>
</reference>
<keyword evidence="1" id="KW-0812">Transmembrane</keyword>
<keyword evidence="1" id="KW-1133">Transmembrane helix</keyword>
<feature type="transmembrane region" description="Helical" evidence="1">
    <location>
        <begin position="359"/>
        <end position="380"/>
    </location>
</feature>
<evidence type="ECO:0000256" key="2">
    <source>
        <dbReference type="SAM" id="SignalP"/>
    </source>
</evidence>
<feature type="transmembrane region" description="Helical" evidence="1">
    <location>
        <begin position="297"/>
        <end position="318"/>
    </location>
</feature>
<keyword evidence="1" id="KW-0472">Membrane</keyword>
<evidence type="ECO:0000313" key="3">
    <source>
        <dbReference type="EMBL" id="CAD8832249.1"/>
    </source>
</evidence>
<protein>
    <recommendedName>
        <fullName evidence="4">Transmembrane protein</fullName>
    </recommendedName>
</protein>
<feature type="chain" id="PRO_5031343474" description="Transmembrane protein" evidence="2">
    <location>
        <begin position="27"/>
        <end position="392"/>
    </location>
</feature>
<proteinExistence type="predicted"/>
<sequence>MVQARTFRETLFASLLVSSVWMSVPCQDWDSWFDSDGRDGSPAPVHSNAAVFDLTAEDDDEDAEDGVETFIYSEPPSPKHSEASMATTFFDMATGDEDEETETGWSPRLLAEVPSRPRPGVSDQYFLVSKLKHEAPILQDLMTQSCEREAPEAQHLPTLLKFKGTVPVRHDEIKAWNSPKPARCGAAFFDLTADDRDADTERDTCGSEARWDSECAENCRDTRIAVLPRRTSSQPATPVTSLALEKLSVQEAEDVRFLLRCQLEGVDVERTLALADARSRSLRDATSQRDAHSGEDGLSMVTASAAGAVAGAAAIGTVGATSGALVGVSVGTLVGIVPAAFTFGLSIPVTAAVMGCTGLITGGAVGSTAGAVGGGLVGLFGRASPSRVPRCR</sequence>
<keyword evidence="2" id="KW-0732">Signal</keyword>
<name>A0A7S1EYS1_NOCSC</name>
<evidence type="ECO:0008006" key="4">
    <source>
        <dbReference type="Google" id="ProtNLM"/>
    </source>
</evidence>
<feature type="transmembrane region" description="Helical" evidence="1">
    <location>
        <begin position="325"/>
        <end position="347"/>
    </location>
</feature>
<accession>A0A7S1EYS1</accession>
<evidence type="ECO:0000256" key="1">
    <source>
        <dbReference type="SAM" id="Phobius"/>
    </source>
</evidence>
<feature type="signal peptide" evidence="2">
    <location>
        <begin position="1"/>
        <end position="26"/>
    </location>
</feature>
<dbReference type="AlphaFoldDB" id="A0A7S1EYS1"/>